<organism evidence="2">
    <name type="scientific">marine sediment metagenome</name>
    <dbReference type="NCBI Taxonomy" id="412755"/>
    <lineage>
        <taxon>unclassified sequences</taxon>
        <taxon>metagenomes</taxon>
        <taxon>ecological metagenomes</taxon>
    </lineage>
</organism>
<sequence length="227" mass="25365">MAKEPEENKESKVTLEELQSSIDSFSQKIDTSMSDVNTRLDEVQTKFDDFKPTETQPLAPQTDSYVPKGWAPSTDGGWNDVYAQFDKQSKETAATAASTAVNAYKDEVVQTQKEAQVQEDKINKSFDDQINTLEKEGRIPKIEKAGDEKDLGEIARKEIYQLGVDYDSSNLIKMADLRDKVKAVPPKGIDAPVGSSIGTTEVTPTIDYVKDIKNKDMDTMIQEEFPR</sequence>
<reference evidence="2" key="1">
    <citation type="journal article" date="2015" name="Nature">
        <title>Complex archaea that bridge the gap between prokaryotes and eukaryotes.</title>
        <authorList>
            <person name="Spang A."/>
            <person name="Saw J.H."/>
            <person name="Jorgensen S.L."/>
            <person name="Zaremba-Niedzwiedzka K."/>
            <person name="Martijn J."/>
            <person name="Lind A.E."/>
            <person name="van Eijk R."/>
            <person name="Schleper C."/>
            <person name="Guy L."/>
            <person name="Ettema T.J."/>
        </authorList>
    </citation>
    <scope>NUCLEOTIDE SEQUENCE</scope>
</reference>
<name>A0A0F9TSU2_9ZZZZ</name>
<feature type="region of interest" description="Disordered" evidence="1">
    <location>
        <begin position="47"/>
        <end position="72"/>
    </location>
</feature>
<gene>
    <name evidence="2" type="ORF">LCGC14_0615460</name>
</gene>
<evidence type="ECO:0000256" key="1">
    <source>
        <dbReference type="SAM" id="MobiDB-lite"/>
    </source>
</evidence>
<dbReference type="AlphaFoldDB" id="A0A0F9TSU2"/>
<comment type="caution">
    <text evidence="2">The sequence shown here is derived from an EMBL/GenBank/DDBJ whole genome shotgun (WGS) entry which is preliminary data.</text>
</comment>
<proteinExistence type="predicted"/>
<protein>
    <submittedName>
        <fullName evidence="2">Uncharacterized protein</fullName>
    </submittedName>
</protein>
<feature type="compositionally biased region" description="Polar residues" evidence="1">
    <location>
        <begin position="53"/>
        <end position="64"/>
    </location>
</feature>
<dbReference type="EMBL" id="LAZR01001030">
    <property type="protein sequence ID" value="KKN52196.1"/>
    <property type="molecule type" value="Genomic_DNA"/>
</dbReference>
<accession>A0A0F9TSU2</accession>
<evidence type="ECO:0000313" key="2">
    <source>
        <dbReference type="EMBL" id="KKN52196.1"/>
    </source>
</evidence>